<comment type="caution">
    <text evidence="2">The sequence shown here is derived from an EMBL/GenBank/DDBJ whole genome shotgun (WGS) entry which is preliminary data.</text>
</comment>
<keyword evidence="3" id="KW-1185">Reference proteome</keyword>
<evidence type="ECO:0000313" key="2">
    <source>
        <dbReference type="EMBL" id="EYC18192.1"/>
    </source>
</evidence>
<dbReference type="EMBL" id="JARK01001364">
    <property type="protein sequence ID" value="EYC18192.1"/>
    <property type="molecule type" value="Genomic_DNA"/>
</dbReference>
<evidence type="ECO:0000256" key="1">
    <source>
        <dbReference type="SAM" id="MobiDB-lite"/>
    </source>
</evidence>
<name>A0A016UTQ4_9BILA</name>
<proteinExistence type="predicted"/>
<gene>
    <name evidence="2" type="primary">Acey_s0028.g1724</name>
    <name evidence="2" type="ORF">Y032_0028g1724</name>
</gene>
<feature type="compositionally biased region" description="Basic residues" evidence="1">
    <location>
        <begin position="121"/>
        <end position="132"/>
    </location>
</feature>
<reference evidence="3" key="1">
    <citation type="journal article" date="2015" name="Nat. Genet.">
        <title>The genome and transcriptome of the zoonotic hookworm Ancylostoma ceylanicum identify infection-specific gene families.</title>
        <authorList>
            <person name="Schwarz E.M."/>
            <person name="Hu Y."/>
            <person name="Antoshechkin I."/>
            <person name="Miller M.M."/>
            <person name="Sternberg P.W."/>
            <person name="Aroian R.V."/>
        </authorList>
    </citation>
    <scope>NUCLEOTIDE SEQUENCE</scope>
    <source>
        <strain evidence="3">HY135</strain>
    </source>
</reference>
<sequence length="132" mass="14567">MARLVVRNSLHTPEDDDNSAFTPRNNGRNACRSVSAARLAACRNKRRTEIRVATACATTRSSPRICGSVIKRNHATSRRVLFPFRSAARRPTGFTWAPSGILGELHITTVSTSSSSSSSIRSRRRRQLASTR</sequence>
<dbReference type="Proteomes" id="UP000024635">
    <property type="component" value="Unassembled WGS sequence"/>
</dbReference>
<protein>
    <submittedName>
        <fullName evidence="2">Uncharacterized protein</fullName>
    </submittedName>
</protein>
<dbReference type="AlphaFoldDB" id="A0A016UTQ4"/>
<organism evidence="2 3">
    <name type="scientific">Ancylostoma ceylanicum</name>
    <dbReference type="NCBI Taxonomy" id="53326"/>
    <lineage>
        <taxon>Eukaryota</taxon>
        <taxon>Metazoa</taxon>
        <taxon>Ecdysozoa</taxon>
        <taxon>Nematoda</taxon>
        <taxon>Chromadorea</taxon>
        <taxon>Rhabditida</taxon>
        <taxon>Rhabditina</taxon>
        <taxon>Rhabditomorpha</taxon>
        <taxon>Strongyloidea</taxon>
        <taxon>Ancylostomatidae</taxon>
        <taxon>Ancylostomatinae</taxon>
        <taxon>Ancylostoma</taxon>
    </lineage>
</organism>
<feature type="region of interest" description="Disordered" evidence="1">
    <location>
        <begin position="113"/>
        <end position="132"/>
    </location>
</feature>
<feature type="region of interest" description="Disordered" evidence="1">
    <location>
        <begin position="1"/>
        <end position="27"/>
    </location>
</feature>
<evidence type="ECO:0000313" key="3">
    <source>
        <dbReference type="Proteomes" id="UP000024635"/>
    </source>
</evidence>
<accession>A0A016UTQ4</accession>